<evidence type="ECO:0000313" key="2">
    <source>
        <dbReference type="Proteomes" id="UP000324800"/>
    </source>
</evidence>
<protein>
    <submittedName>
        <fullName evidence="1">Uncharacterized protein</fullName>
    </submittedName>
</protein>
<dbReference type="Proteomes" id="UP000324800">
    <property type="component" value="Unassembled WGS sequence"/>
</dbReference>
<dbReference type="AlphaFoldDB" id="A0A5J4W5Z3"/>
<sequence>MTKLRASGASVTEVNANSRHILTSTVVDAFYFRPVQRDFGILLTNNNRFEYVQNIRTFSQRLLSLPKEITRNFPRLVKYYDLNSSVLSERLTCLF</sequence>
<dbReference type="EMBL" id="SNRW01003313">
    <property type="protein sequence ID" value="KAA6390180.1"/>
    <property type="molecule type" value="Genomic_DNA"/>
</dbReference>
<gene>
    <name evidence="1" type="ORF">EZS28_014296</name>
</gene>
<organism evidence="1 2">
    <name type="scientific">Streblomastix strix</name>
    <dbReference type="NCBI Taxonomy" id="222440"/>
    <lineage>
        <taxon>Eukaryota</taxon>
        <taxon>Metamonada</taxon>
        <taxon>Preaxostyla</taxon>
        <taxon>Oxymonadida</taxon>
        <taxon>Streblomastigidae</taxon>
        <taxon>Streblomastix</taxon>
    </lineage>
</organism>
<name>A0A5J4W5Z3_9EUKA</name>
<evidence type="ECO:0000313" key="1">
    <source>
        <dbReference type="EMBL" id="KAA6390180.1"/>
    </source>
</evidence>
<comment type="caution">
    <text evidence="1">The sequence shown here is derived from an EMBL/GenBank/DDBJ whole genome shotgun (WGS) entry which is preliminary data.</text>
</comment>
<accession>A0A5J4W5Z3</accession>
<reference evidence="1 2" key="1">
    <citation type="submission" date="2019-03" db="EMBL/GenBank/DDBJ databases">
        <title>Single cell metagenomics reveals metabolic interactions within the superorganism composed of flagellate Streblomastix strix and complex community of Bacteroidetes bacteria on its surface.</title>
        <authorList>
            <person name="Treitli S.C."/>
            <person name="Kolisko M."/>
            <person name="Husnik F."/>
            <person name="Keeling P."/>
            <person name="Hampl V."/>
        </authorList>
    </citation>
    <scope>NUCLEOTIDE SEQUENCE [LARGE SCALE GENOMIC DNA]</scope>
    <source>
        <strain evidence="1">ST1C</strain>
    </source>
</reference>
<proteinExistence type="predicted"/>